<feature type="region of interest" description="Disordered" evidence="1">
    <location>
        <begin position="1"/>
        <end position="40"/>
    </location>
</feature>
<reference evidence="3 4" key="1">
    <citation type="submission" date="2015-01" db="EMBL/GenBank/DDBJ databases">
        <title>The Genome Sequence of Exophiala spinifera CBS89968.</title>
        <authorList>
            <consortium name="The Broad Institute Genomics Platform"/>
            <person name="Cuomo C."/>
            <person name="de Hoog S."/>
            <person name="Gorbushina A."/>
            <person name="Stielow B."/>
            <person name="Teixiera M."/>
            <person name="Abouelleil A."/>
            <person name="Chapman S.B."/>
            <person name="Priest M."/>
            <person name="Young S.K."/>
            <person name="Wortman J."/>
            <person name="Nusbaum C."/>
            <person name="Birren B."/>
        </authorList>
    </citation>
    <scope>NUCLEOTIDE SEQUENCE [LARGE SCALE GENOMIC DNA]</scope>
    <source>
        <strain evidence="3 4">CBS 89968</strain>
    </source>
</reference>
<feature type="transmembrane region" description="Helical" evidence="2">
    <location>
        <begin position="158"/>
        <end position="179"/>
    </location>
</feature>
<dbReference type="OrthoDB" id="2840209at2759"/>
<keyword evidence="2" id="KW-0472">Membrane</keyword>
<keyword evidence="2" id="KW-1133">Transmembrane helix</keyword>
<evidence type="ECO:0000313" key="4">
    <source>
        <dbReference type="Proteomes" id="UP000053328"/>
    </source>
</evidence>
<dbReference type="AlphaFoldDB" id="A0A0D2BG48"/>
<dbReference type="Proteomes" id="UP000053328">
    <property type="component" value="Unassembled WGS sequence"/>
</dbReference>
<dbReference type="GeneID" id="27338384"/>
<name>A0A0D2BG48_9EURO</name>
<evidence type="ECO:0000256" key="2">
    <source>
        <dbReference type="SAM" id="Phobius"/>
    </source>
</evidence>
<gene>
    <name evidence="3" type="ORF">PV08_11301</name>
</gene>
<dbReference type="EMBL" id="KN847500">
    <property type="protein sequence ID" value="KIW10339.1"/>
    <property type="molecule type" value="Genomic_DNA"/>
</dbReference>
<evidence type="ECO:0000313" key="3">
    <source>
        <dbReference type="EMBL" id="KIW10339.1"/>
    </source>
</evidence>
<feature type="compositionally biased region" description="Basic residues" evidence="1">
    <location>
        <begin position="29"/>
        <end position="40"/>
    </location>
</feature>
<dbReference type="RefSeq" id="XP_016230555.1">
    <property type="nucleotide sequence ID" value="XM_016385611.1"/>
</dbReference>
<feature type="transmembrane region" description="Helical" evidence="2">
    <location>
        <begin position="108"/>
        <end position="130"/>
    </location>
</feature>
<keyword evidence="2" id="KW-0812">Transmembrane</keyword>
<dbReference type="HOGENOM" id="CLU_586634_0_0_1"/>
<keyword evidence="4" id="KW-1185">Reference proteome</keyword>
<organism evidence="3 4">
    <name type="scientific">Exophiala spinifera</name>
    <dbReference type="NCBI Taxonomy" id="91928"/>
    <lineage>
        <taxon>Eukaryota</taxon>
        <taxon>Fungi</taxon>
        <taxon>Dikarya</taxon>
        <taxon>Ascomycota</taxon>
        <taxon>Pezizomycotina</taxon>
        <taxon>Eurotiomycetes</taxon>
        <taxon>Chaetothyriomycetidae</taxon>
        <taxon>Chaetothyriales</taxon>
        <taxon>Herpotrichiellaceae</taxon>
        <taxon>Exophiala</taxon>
    </lineage>
</organism>
<proteinExistence type="predicted"/>
<sequence length="466" mass="50802">MEPRDHGLKESSGAAYHPIAPRKGPARTNRNKSRATRARKSRWWPIPRSTVSKALCYASVGLIPVVLLLWLPLDIPKLKNTNIFEGSPIGGRLTLIQAKALDFVSSAVLAPFILAALHLIMSGIPVYTLVEASATTPGSFDVFKLWTLCSSRSGRRMALAILTLLAAFAKSFLSNIIAYEEFMQPVDATPVQLRLLAGPSMSSTSEYQADSTHFDVKLNSTVDDFWVASHDQRREFAMQTTSVLQQVAWQNSNLSLNSSVYVAVNVTTAELSAVAGSVIGLHDVRAVRATIECCPYSPSSVKYVDWSGIQNAGLPAPRIELTLDNWTANVPAPLSVFKDGGSASISNSLDFLAYNMSADSIYIGSVALISAPLIQRNWTKNNTVPLATPFGALQATRHNLTENANGTCDEGYVCEYLVWGLVCSIHQQQGLLNLARGTAGQKWTIGSARWELTEEVHPKRLRTTLQ</sequence>
<accession>A0A0D2BG48</accession>
<evidence type="ECO:0000256" key="1">
    <source>
        <dbReference type="SAM" id="MobiDB-lite"/>
    </source>
</evidence>
<dbReference type="VEuPathDB" id="FungiDB:PV08_11301"/>
<feature type="transmembrane region" description="Helical" evidence="2">
    <location>
        <begin position="54"/>
        <end position="73"/>
    </location>
</feature>
<protein>
    <submittedName>
        <fullName evidence="3">Uncharacterized protein</fullName>
    </submittedName>
</protein>